<organism evidence="1 2">
    <name type="scientific">Sinomonas terricola</name>
    <dbReference type="NCBI Taxonomy" id="3110330"/>
    <lineage>
        <taxon>Bacteria</taxon>
        <taxon>Bacillati</taxon>
        <taxon>Actinomycetota</taxon>
        <taxon>Actinomycetes</taxon>
        <taxon>Micrococcales</taxon>
        <taxon>Micrococcaceae</taxon>
        <taxon>Sinomonas</taxon>
    </lineage>
</organism>
<comment type="caution">
    <text evidence="1">The sequence shown here is derived from an EMBL/GenBank/DDBJ whole genome shotgun (WGS) entry which is preliminary data.</text>
</comment>
<sequence length="63" mass="6553">MQKLTMADLAAEDVELLPGRETLVWDLNSALVAATNASFAVNAATVLSSANSVALQGITVNQH</sequence>
<accession>A0ABU5TA54</accession>
<reference evidence="1 2" key="1">
    <citation type="submission" date="2023-12" db="EMBL/GenBank/DDBJ databases">
        <title>Sinomonas terricola sp. nov, isolated from litchi orchard soil in Guangdong, PR China.</title>
        <authorList>
            <person name="Jiaxin W."/>
            <person name="Yang Z."/>
            <person name="Honghui Z."/>
        </authorList>
    </citation>
    <scope>NUCLEOTIDE SEQUENCE [LARGE SCALE GENOMIC DNA]</scope>
    <source>
        <strain evidence="1 2">JGH33</strain>
    </source>
</reference>
<evidence type="ECO:0000313" key="2">
    <source>
        <dbReference type="Proteomes" id="UP001304769"/>
    </source>
</evidence>
<dbReference type="EMBL" id="JAYGGQ010000013">
    <property type="protein sequence ID" value="MEA5456326.1"/>
    <property type="molecule type" value="Genomic_DNA"/>
</dbReference>
<name>A0ABU5TA54_9MICC</name>
<protein>
    <submittedName>
        <fullName evidence="1">Uncharacterized protein</fullName>
    </submittedName>
</protein>
<dbReference type="Proteomes" id="UP001304769">
    <property type="component" value="Unassembled WGS sequence"/>
</dbReference>
<keyword evidence="2" id="KW-1185">Reference proteome</keyword>
<gene>
    <name evidence="1" type="ORF">SPF06_16435</name>
</gene>
<evidence type="ECO:0000313" key="1">
    <source>
        <dbReference type="EMBL" id="MEA5456326.1"/>
    </source>
</evidence>
<proteinExistence type="predicted"/>
<dbReference type="RefSeq" id="WP_323280210.1">
    <property type="nucleotide sequence ID" value="NZ_JAYGGQ010000013.1"/>
</dbReference>